<keyword evidence="2" id="KW-0812">Transmembrane</keyword>
<name>A0ABX8VLE1_9MYCO</name>
<dbReference type="RefSeq" id="WP_071948597.1">
    <property type="nucleotide sequence ID" value="NZ_BAAAVX010000031.1"/>
</dbReference>
<evidence type="ECO:0000313" key="4">
    <source>
        <dbReference type="Proteomes" id="UP000825367"/>
    </source>
</evidence>
<dbReference type="Proteomes" id="UP000825367">
    <property type="component" value="Chromosome"/>
</dbReference>
<feature type="transmembrane region" description="Helical" evidence="2">
    <location>
        <begin position="84"/>
        <end position="101"/>
    </location>
</feature>
<proteinExistence type="predicted"/>
<sequence length="406" mass="43211">MSSPENGTDEVPTMECSVCQIDVPAGAFCGYCGAHATDEHRRGPNWLARLRGDTFGASPGESVLLPAVASSLFPHLPQRSRTPFRIGLALILLGLVVFALVKMPAALITVAALGLPLLFVLYLAESAVYRDMSPWSLVLAGTLGAALGVGWTLLTGQMVARAYGVPMAAGMAIHHLLREGIIIPAGGMVLMLVPIVLVRLLRPNSRESLDGFVVGALTALTFAAGATLTRLAPQFATGLLARSRPIKGLIVEALLCGVTIPLTAAAAGGMIGIALWFKGQDTNPHERPRRIRTMLFVLAVVVVLIHTGVAVTDIMGMPQLRMLTVHLVMTAVVLVLLRIGLQLALLHEAHDPVEQHEPILCIHCQHVVPDMAFCPACGVATRASSRASRHERREVRPVRQVATEGS</sequence>
<feature type="transmembrane region" description="Helical" evidence="2">
    <location>
        <begin position="249"/>
        <end position="275"/>
    </location>
</feature>
<dbReference type="EMBL" id="CP080333">
    <property type="protein sequence ID" value="QYL16816.1"/>
    <property type="molecule type" value="Genomic_DNA"/>
</dbReference>
<reference evidence="3 4" key="1">
    <citation type="submission" date="2021-07" db="EMBL/GenBank/DDBJ databases">
        <title>Whole genome sequencing of non-tuberculosis mycobacteria type-strains.</title>
        <authorList>
            <person name="Igarashi Y."/>
            <person name="Osugi A."/>
            <person name="Mitarai S."/>
        </authorList>
    </citation>
    <scope>NUCLEOTIDE SEQUENCE [LARGE SCALE GENOMIC DNA]</scope>
    <source>
        <strain evidence="3 4">JCM 16370</strain>
    </source>
</reference>
<evidence type="ECO:0000256" key="2">
    <source>
        <dbReference type="SAM" id="Phobius"/>
    </source>
</evidence>
<feature type="transmembrane region" description="Helical" evidence="2">
    <location>
        <begin position="136"/>
        <end position="160"/>
    </location>
</feature>
<evidence type="ECO:0000313" key="3">
    <source>
        <dbReference type="EMBL" id="QYL16816.1"/>
    </source>
</evidence>
<feature type="transmembrane region" description="Helical" evidence="2">
    <location>
        <begin position="107"/>
        <end position="124"/>
    </location>
</feature>
<feature type="transmembrane region" description="Helical" evidence="2">
    <location>
        <begin position="323"/>
        <end position="341"/>
    </location>
</feature>
<accession>A0ABX8VLE1</accession>
<protein>
    <submittedName>
        <fullName evidence="3">Zinc ribbon domain-containing protein</fullName>
    </submittedName>
</protein>
<feature type="transmembrane region" description="Helical" evidence="2">
    <location>
        <begin position="295"/>
        <end position="317"/>
    </location>
</feature>
<gene>
    <name evidence="3" type="ORF">K0O64_28280</name>
</gene>
<evidence type="ECO:0000256" key="1">
    <source>
        <dbReference type="SAM" id="MobiDB-lite"/>
    </source>
</evidence>
<keyword evidence="2" id="KW-1133">Transmembrane helix</keyword>
<feature type="region of interest" description="Disordered" evidence="1">
    <location>
        <begin position="385"/>
        <end position="406"/>
    </location>
</feature>
<keyword evidence="2" id="KW-0472">Membrane</keyword>
<feature type="transmembrane region" description="Helical" evidence="2">
    <location>
        <begin position="212"/>
        <end position="229"/>
    </location>
</feature>
<feature type="transmembrane region" description="Helical" evidence="2">
    <location>
        <begin position="180"/>
        <end position="200"/>
    </location>
</feature>
<organism evidence="3 4">
    <name type="scientific">Mycolicibacterium pallens</name>
    <dbReference type="NCBI Taxonomy" id="370524"/>
    <lineage>
        <taxon>Bacteria</taxon>
        <taxon>Bacillati</taxon>
        <taxon>Actinomycetota</taxon>
        <taxon>Actinomycetes</taxon>
        <taxon>Mycobacteriales</taxon>
        <taxon>Mycobacteriaceae</taxon>
        <taxon>Mycolicibacterium</taxon>
    </lineage>
</organism>
<keyword evidence="4" id="KW-1185">Reference proteome</keyword>